<organism evidence="3 4">
    <name type="scientific">Staphylococcus equorum</name>
    <dbReference type="NCBI Taxonomy" id="246432"/>
    <lineage>
        <taxon>Bacteria</taxon>
        <taxon>Bacillati</taxon>
        <taxon>Bacillota</taxon>
        <taxon>Bacilli</taxon>
        <taxon>Bacillales</taxon>
        <taxon>Staphylococcaceae</taxon>
        <taxon>Staphylococcus</taxon>
    </lineage>
</organism>
<dbReference type="AlphaFoldDB" id="A0AAP7IBE7"/>
<dbReference type="Proteomes" id="UP000095464">
    <property type="component" value="Unassembled WGS sequence"/>
</dbReference>
<evidence type="ECO:0000259" key="2">
    <source>
        <dbReference type="Pfam" id="PF07859"/>
    </source>
</evidence>
<sequence length="324" mass="37001">MLKKIILFFSVSTLTLYSYVRFKEKRSFKSFLYELVIRKMKMKEPYLSEANAKNAVNKTKHTTAGEFKGTDYKFTNSVHIKTVQKSKVYIVNAQPNPQQKVILYVHGGAWFKDPFKTHFEFVDTLATELDAKVIMPIYPKTPHATYQETLNLLEEIYKKMILNDDNTHQLIIMGDSAGGQISLSFAQYIKKLGLTQPSHIILISPILDATLSNPEAYVYEKKDPMLATAGSKYIINLWAGDTPLTDWRLSPMFGDLEGLGHITVSIGTKEALYPDALKFSNMLNSKNIAHDFLPGFNLYHVHTILDIPERKQFLNNVKQIIKNK</sequence>
<reference evidence="4" key="1">
    <citation type="submission" date="2015-11" db="EMBL/GenBank/DDBJ databases">
        <title>Genomic diversity of Staphylococcus saprophyticus strains from urinary tract infections, animal surfaces, and fermented foods.</title>
        <authorList>
            <person name="Wolfe B.E."/>
        </authorList>
    </citation>
    <scope>NUCLEOTIDE SEQUENCE [LARGE SCALE GENOMIC DNA]</scope>
    <source>
        <strain evidence="4">738_7</strain>
    </source>
</reference>
<dbReference type="Gene3D" id="3.40.50.1820">
    <property type="entry name" value="alpha/beta hydrolase"/>
    <property type="match status" value="1"/>
</dbReference>
<dbReference type="SUPFAM" id="SSF53474">
    <property type="entry name" value="alpha/beta-Hydrolases"/>
    <property type="match status" value="1"/>
</dbReference>
<keyword evidence="1" id="KW-0378">Hydrolase</keyword>
<dbReference type="InterPro" id="IPR050300">
    <property type="entry name" value="GDXG_lipolytic_enzyme"/>
</dbReference>
<dbReference type="InterPro" id="IPR013094">
    <property type="entry name" value="AB_hydrolase_3"/>
</dbReference>
<dbReference type="Pfam" id="PF07859">
    <property type="entry name" value="Abhydrolase_3"/>
    <property type="match status" value="1"/>
</dbReference>
<dbReference type="PANTHER" id="PTHR48081:SF8">
    <property type="entry name" value="ALPHA_BETA HYDROLASE FOLD-3 DOMAIN-CONTAINING PROTEIN-RELATED"/>
    <property type="match status" value="1"/>
</dbReference>
<evidence type="ECO:0000313" key="3">
    <source>
        <dbReference type="EMBL" id="OEK50984.1"/>
    </source>
</evidence>
<accession>A0AAP7IBE7</accession>
<dbReference type="PANTHER" id="PTHR48081">
    <property type="entry name" value="AB HYDROLASE SUPERFAMILY PROTEIN C4A8.06C"/>
    <property type="match status" value="1"/>
</dbReference>
<dbReference type="InterPro" id="IPR029058">
    <property type="entry name" value="AB_hydrolase_fold"/>
</dbReference>
<name>A0AAP7IBE7_9STAP</name>
<gene>
    <name evidence="3" type="ORF">ASS94_14060</name>
</gene>
<dbReference type="EMBL" id="LNPX01000063">
    <property type="protein sequence ID" value="OEK50984.1"/>
    <property type="molecule type" value="Genomic_DNA"/>
</dbReference>
<proteinExistence type="predicted"/>
<evidence type="ECO:0000256" key="1">
    <source>
        <dbReference type="ARBA" id="ARBA00022801"/>
    </source>
</evidence>
<dbReference type="RefSeq" id="WP_069812852.1">
    <property type="nucleotide sequence ID" value="NZ_JARGCI010000009.1"/>
</dbReference>
<protein>
    <submittedName>
        <fullName evidence="3">Esterase</fullName>
    </submittedName>
</protein>
<comment type="caution">
    <text evidence="3">The sequence shown here is derived from an EMBL/GenBank/DDBJ whole genome shotgun (WGS) entry which is preliminary data.</text>
</comment>
<dbReference type="GO" id="GO:0016787">
    <property type="term" value="F:hydrolase activity"/>
    <property type="evidence" value="ECO:0007669"/>
    <property type="project" value="UniProtKB-KW"/>
</dbReference>
<evidence type="ECO:0000313" key="4">
    <source>
        <dbReference type="Proteomes" id="UP000095464"/>
    </source>
</evidence>
<feature type="domain" description="Alpha/beta hydrolase fold-3" evidence="2">
    <location>
        <begin position="102"/>
        <end position="287"/>
    </location>
</feature>